<feature type="region of interest" description="Disordered" evidence="2">
    <location>
        <begin position="457"/>
        <end position="476"/>
    </location>
</feature>
<feature type="region of interest" description="Disordered" evidence="2">
    <location>
        <begin position="26"/>
        <end position="47"/>
    </location>
</feature>
<dbReference type="GO" id="GO:0000077">
    <property type="term" value="P:DNA damage checkpoint signaling"/>
    <property type="evidence" value="ECO:0007669"/>
    <property type="project" value="InterPro"/>
</dbReference>
<feature type="compositionally biased region" description="Polar residues" evidence="2">
    <location>
        <begin position="26"/>
        <end position="41"/>
    </location>
</feature>
<dbReference type="PANTHER" id="PTHR28594">
    <property type="entry name" value="ATR-INTERACTING PROTEIN"/>
    <property type="match status" value="1"/>
</dbReference>
<sequence>MDEDGADESFDDPWWDELAIDNETESQLQVAEQTGQRTPAATPQDVPPHALHAQIEELRALQKQQEELIASLTKKNQQQHGEIAVVRANWNRVQQQNLALQHRQSDLEKEYRANLESVQLENRRQMERLETAAAFRRIEQDTHRAAWPSTVRRRAPVMLDHIKKTPDTDALASPAARASLRAPTQGSPLALQRGKRPRLARDENVLPALRSATKREFPHFDNSFLPPSPSPGTGPSAPAGPPSPLRPRRRSSDASLSTPSPEPMPPAVSEKAVDPCTYVLVSVFARQARWFTHVLCHPCQAHESSDLGTPPASVLLHMLVLLLPEHVPASLHEQWRHATEQLWQCVLRGTSYAAFQSECGGMAQLMLGTMPDLSMDPSRAQLNSAVSRVWAAQADRLYGTVAGAIRTMLDILLSAAWPSCLCELLGWVAALSVAHPDFVPYHLKSLRLLCWDEGPGAPTRAGSQTPSSSQASPSTSRASMHKSLVPMLAECVRLTACAAPAAQSRLSEAEQHALRLSAVRVCHMVAWTQAPYGLQDLQPFLKTPGVLLLLLSKPGPSAEVLVETVRLLTLIAGDPLALHLCLSSQWEPAWQQNINPRLSQARFPLIDVLAKHLVDRRNDTPPLESHQVHSTILTFLIYAMRWADASVVLADSPTLLPALIQVLSWDVQILWNSEPAVPSPGLQAAERALERVCQSTQCLHGLFLPEGQPPRPLAERLLAPQVQSVLHGVRHAFVVAIARIAFASEPDWLVLPGLTEPAAVERRHRMRTQLESASALASELIDVVLAPSETDEIYELLADEGD</sequence>
<feature type="compositionally biased region" description="Low complexity" evidence="2">
    <location>
        <begin position="463"/>
        <end position="476"/>
    </location>
</feature>
<dbReference type="Proteomes" id="UP001220961">
    <property type="component" value="Chromosome 3"/>
</dbReference>
<evidence type="ECO:0000256" key="1">
    <source>
        <dbReference type="SAM" id="Coils"/>
    </source>
</evidence>
<proteinExistence type="predicted"/>
<organism evidence="3 4">
    <name type="scientific">Malassezia caprae</name>
    <dbReference type="NCBI Taxonomy" id="1381934"/>
    <lineage>
        <taxon>Eukaryota</taxon>
        <taxon>Fungi</taxon>
        <taxon>Dikarya</taxon>
        <taxon>Basidiomycota</taxon>
        <taxon>Ustilaginomycotina</taxon>
        <taxon>Malasseziomycetes</taxon>
        <taxon>Malasseziales</taxon>
        <taxon>Malasseziaceae</taxon>
        <taxon>Malassezia</taxon>
    </lineage>
</organism>
<feature type="region of interest" description="Disordered" evidence="2">
    <location>
        <begin position="164"/>
        <end position="203"/>
    </location>
</feature>
<dbReference type="EMBL" id="CP119910">
    <property type="protein sequence ID" value="WFD19462.1"/>
    <property type="molecule type" value="Genomic_DNA"/>
</dbReference>
<keyword evidence="1" id="KW-0175">Coiled coil</keyword>
<feature type="compositionally biased region" description="Pro residues" evidence="2">
    <location>
        <begin position="226"/>
        <end position="245"/>
    </location>
</feature>
<evidence type="ECO:0000256" key="2">
    <source>
        <dbReference type="SAM" id="MobiDB-lite"/>
    </source>
</evidence>
<name>A0AAF0IW17_9BASI</name>
<feature type="compositionally biased region" description="Low complexity" evidence="2">
    <location>
        <begin position="168"/>
        <end position="184"/>
    </location>
</feature>
<accession>A0AAF0IW17</accession>
<dbReference type="InterPro" id="IPR033349">
    <property type="entry name" value="ATRIP"/>
</dbReference>
<keyword evidence="4" id="KW-1185">Reference proteome</keyword>
<evidence type="ECO:0000313" key="3">
    <source>
        <dbReference type="EMBL" id="WFD19462.1"/>
    </source>
</evidence>
<feature type="region of interest" description="Disordered" evidence="2">
    <location>
        <begin position="216"/>
        <end position="269"/>
    </location>
</feature>
<gene>
    <name evidence="3" type="ORF">MCAP1_001692</name>
</gene>
<evidence type="ECO:0000313" key="4">
    <source>
        <dbReference type="Proteomes" id="UP001220961"/>
    </source>
</evidence>
<dbReference type="AlphaFoldDB" id="A0AAF0IW17"/>
<feature type="coiled-coil region" evidence="1">
    <location>
        <begin position="51"/>
        <end position="78"/>
    </location>
</feature>
<reference evidence="3" key="1">
    <citation type="submission" date="2023-03" db="EMBL/GenBank/DDBJ databases">
        <title>Mating type loci evolution in Malassezia.</title>
        <authorList>
            <person name="Coelho M.A."/>
        </authorList>
    </citation>
    <scope>NUCLEOTIDE SEQUENCE</scope>
    <source>
        <strain evidence="3">CBS 10434</strain>
    </source>
</reference>
<dbReference type="PANTHER" id="PTHR28594:SF1">
    <property type="entry name" value="ATR-INTERACTING PROTEIN"/>
    <property type="match status" value="1"/>
</dbReference>
<protein>
    <submittedName>
        <fullName evidence="3">Uncharacterized protein</fullName>
    </submittedName>
</protein>